<dbReference type="Gene3D" id="3.40.50.720">
    <property type="entry name" value="NAD(P)-binding Rossmann-like Domain"/>
    <property type="match status" value="1"/>
</dbReference>
<dbReference type="Proteomes" id="UP000380386">
    <property type="component" value="Unassembled WGS sequence"/>
</dbReference>
<proteinExistence type="predicted"/>
<sequence length="317" mass="35992">MKIVVIGGYGHIGSYLVPKLIKLGNEVIVISRSEHSPYINDWAWSKSKFVSMDRSNDTEFDVKVAEMNPDIVIDLINFKFDETKSIVTALKDTNISHYLFCSSIWAHGRAEILPSSPNSTKAPLDEYGKNKYLSEQYLKEEYRVNGFPSTVIMPGQISGPGWDIINPQGNMNNQIFQDIADGKPIDLPNFGMETLHHVHASDVAQVFVDAITHRNQALGESFHAVEKNSITLYGYAQLMYKFFGKNPQINFLPWPEWVESVNNKEYSDHTYFHIARSGNYDIENGHKLIDYIPQYSIEETIELSIQGAIDRGVIHSK</sequence>
<comment type="caution">
    <text evidence="2">The sequence shown here is derived from an EMBL/GenBank/DDBJ whole genome shotgun (WGS) entry which is preliminary data.</text>
</comment>
<dbReference type="AlphaFoldDB" id="A0A5P0ZJ56"/>
<organism evidence="2 3">
    <name type="scientific">Companilactobacillus mishanensis</name>
    <dbReference type="NCBI Taxonomy" id="2486008"/>
    <lineage>
        <taxon>Bacteria</taxon>
        <taxon>Bacillati</taxon>
        <taxon>Bacillota</taxon>
        <taxon>Bacilli</taxon>
        <taxon>Lactobacillales</taxon>
        <taxon>Lactobacillaceae</taxon>
        <taxon>Companilactobacillus</taxon>
    </lineage>
</organism>
<dbReference type="InterPro" id="IPR036291">
    <property type="entry name" value="NAD(P)-bd_dom_sf"/>
</dbReference>
<dbReference type="OrthoDB" id="9807212at2"/>
<protein>
    <submittedName>
        <fullName evidence="2">NAD-dependent epimerase/dehydratase family protein</fullName>
    </submittedName>
</protein>
<dbReference type="PANTHER" id="PTHR43245">
    <property type="entry name" value="BIFUNCTIONAL POLYMYXIN RESISTANCE PROTEIN ARNA"/>
    <property type="match status" value="1"/>
</dbReference>
<dbReference type="SUPFAM" id="SSF51735">
    <property type="entry name" value="NAD(P)-binding Rossmann-fold domains"/>
    <property type="match status" value="1"/>
</dbReference>
<feature type="domain" description="NAD-dependent epimerase/dehydratase" evidence="1">
    <location>
        <begin position="3"/>
        <end position="216"/>
    </location>
</feature>
<dbReference type="InterPro" id="IPR050177">
    <property type="entry name" value="Lipid_A_modif_metabolic_enz"/>
</dbReference>
<dbReference type="Pfam" id="PF01370">
    <property type="entry name" value="Epimerase"/>
    <property type="match status" value="1"/>
</dbReference>
<dbReference type="RefSeq" id="WP_153383208.1">
    <property type="nucleotide sequence ID" value="NZ_VDFM01000007.1"/>
</dbReference>
<dbReference type="InterPro" id="IPR001509">
    <property type="entry name" value="Epimerase_deHydtase"/>
</dbReference>
<reference evidence="2 3" key="1">
    <citation type="journal article" date="2019" name="Syst. Appl. Microbiol.">
        <title>Polyphasic characterization of two novel Lactobacillus spp. isolated from blown salami packages: Description of Lactobacillus halodurans sp. nov. and Lactobacillus salsicarnum sp. nov.</title>
        <authorList>
            <person name="Schuster J.A."/>
            <person name="Klingl A."/>
            <person name="Vogel R.F."/>
            <person name="Ehrmann M.A."/>
        </authorList>
    </citation>
    <scope>NUCLEOTIDE SEQUENCE [LARGE SCALE GENOMIC DNA]</scope>
    <source>
        <strain evidence="2 3">TMW 1.2118</strain>
    </source>
</reference>
<dbReference type="EMBL" id="VDFM01000007">
    <property type="protein sequence ID" value="MQS52687.1"/>
    <property type="molecule type" value="Genomic_DNA"/>
</dbReference>
<name>A0A5P0ZJ56_9LACO</name>
<gene>
    <name evidence="2" type="ORF">FHL02_06595</name>
</gene>
<evidence type="ECO:0000313" key="2">
    <source>
        <dbReference type="EMBL" id="MQS52687.1"/>
    </source>
</evidence>
<evidence type="ECO:0000259" key="1">
    <source>
        <dbReference type="Pfam" id="PF01370"/>
    </source>
</evidence>
<accession>A0A5P0ZJ56</accession>
<evidence type="ECO:0000313" key="3">
    <source>
        <dbReference type="Proteomes" id="UP000380386"/>
    </source>
</evidence>